<comment type="caution">
    <text evidence="2">The sequence shown here is derived from an EMBL/GenBank/DDBJ whole genome shotgun (WGS) entry which is preliminary data.</text>
</comment>
<keyword evidence="3" id="KW-1185">Reference proteome</keyword>
<proteinExistence type="predicted"/>
<protein>
    <submittedName>
        <fullName evidence="2">Uncharacterized protein</fullName>
    </submittedName>
</protein>
<evidence type="ECO:0000313" key="2">
    <source>
        <dbReference type="EMBL" id="KAK4646584.1"/>
    </source>
</evidence>
<evidence type="ECO:0000256" key="1">
    <source>
        <dbReference type="ARBA" id="ARBA00023002"/>
    </source>
</evidence>
<organism evidence="2 3">
    <name type="scientific">Podospora bellae-mahoneyi</name>
    <dbReference type="NCBI Taxonomy" id="2093777"/>
    <lineage>
        <taxon>Eukaryota</taxon>
        <taxon>Fungi</taxon>
        <taxon>Dikarya</taxon>
        <taxon>Ascomycota</taxon>
        <taxon>Pezizomycotina</taxon>
        <taxon>Sordariomycetes</taxon>
        <taxon>Sordariomycetidae</taxon>
        <taxon>Sordariales</taxon>
        <taxon>Podosporaceae</taxon>
        <taxon>Podospora</taxon>
    </lineage>
</organism>
<sequence>MTSLRLLGSAPKARHLARVSLINIRPSHHHHQLRMSSSTQTMHLSPDNTGLWGITQTPSAAAKTSELLQQDMENHHVFFNQSGFHNHIPHHLLALYGTGAGPSHLQSAYDTNASYQRPVLPVHKSVTLTPETLTEYYGKEEYYPDFLTFFQSEIDRLGWKETVTRYLFEEGEGKEDLIIRLFGGFLHPLIQLMYGLEWGLTGVVAEGLAQAAVHRDDLREFLLTAEEKGRGREEGETVLGLLREAERLKGAARSEDGNKIRDGVLVRAKGEMVDLAGRVKVGEGEVEGRTREMFNGAVYVAAGAAVSMIDRKKVPKFDFFLMHHVNAAPFFVTMNKMDWVPEKTKRRLLEWKIRMDLLQYVARGCPELRVERLEGYEPKQFGKAKMVEEIVSRLHGFGDDGHAIKLGRATVVCRNICGQYEEKEGFMIKGGLWEKICHLIVDSVEAPGEHWVRSAGFEEAWKDIPNVDDSKL</sequence>
<name>A0ABR0FU79_9PEZI</name>
<gene>
    <name evidence="2" type="ORF">QC761_211830</name>
</gene>
<dbReference type="EMBL" id="JAFFGZ010000004">
    <property type="protein sequence ID" value="KAK4646584.1"/>
    <property type="molecule type" value="Genomic_DNA"/>
</dbReference>
<accession>A0ABR0FU79</accession>
<keyword evidence="1" id="KW-0560">Oxidoreductase</keyword>
<dbReference type="RefSeq" id="XP_062735560.1">
    <property type="nucleotide sequence ID" value="XM_062876916.1"/>
</dbReference>
<dbReference type="InterPro" id="IPR025337">
    <property type="entry name" value="Questin_oxidase-like"/>
</dbReference>
<dbReference type="Pfam" id="PF14027">
    <property type="entry name" value="Questin_oxidase"/>
    <property type="match status" value="1"/>
</dbReference>
<reference evidence="2 3" key="1">
    <citation type="journal article" date="2023" name="bioRxiv">
        <title>High-quality genome assemblies of four members of thePodospora anserinaspecies complex.</title>
        <authorList>
            <person name="Ament-Velasquez S.L."/>
            <person name="Vogan A.A."/>
            <person name="Wallerman O."/>
            <person name="Hartmann F."/>
            <person name="Gautier V."/>
            <person name="Silar P."/>
            <person name="Giraud T."/>
            <person name="Johannesson H."/>
        </authorList>
    </citation>
    <scope>NUCLEOTIDE SEQUENCE [LARGE SCALE GENOMIC DNA]</scope>
    <source>
        <strain evidence="2 3">CBS 112042</strain>
    </source>
</reference>
<dbReference type="PANTHER" id="PTHR35870">
    <property type="entry name" value="PROTEIN, PUTATIVE (AFU_ORTHOLOGUE AFUA_5G03330)-RELATED"/>
    <property type="match status" value="1"/>
</dbReference>
<dbReference type="GeneID" id="87896398"/>
<dbReference type="PANTHER" id="PTHR35870:SF1">
    <property type="entry name" value="PROTEIN, PUTATIVE (AFU_ORTHOLOGUE AFUA_5G03330)-RELATED"/>
    <property type="match status" value="1"/>
</dbReference>
<evidence type="ECO:0000313" key="3">
    <source>
        <dbReference type="Proteomes" id="UP001322138"/>
    </source>
</evidence>
<dbReference type="Proteomes" id="UP001322138">
    <property type="component" value="Unassembled WGS sequence"/>
</dbReference>